<comment type="subcellular location">
    <subcellularLocation>
        <location evidence="1">Host cell</location>
    </subcellularLocation>
</comment>
<accession>A0ABQ8EYU7</accession>
<comment type="caution">
    <text evidence="12">The sequence shown here is derived from an EMBL/GenBank/DDBJ whole genome shotgun (WGS) entry which is preliminary data.</text>
</comment>
<keyword evidence="7" id="KW-0067">ATP-binding</keyword>
<organism evidence="12 13">
    <name type="scientific">Batrachochytrium salamandrivorans</name>
    <dbReference type="NCBI Taxonomy" id="1357716"/>
    <lineage>
        <taxon>Eukaryota</taxon>
        <taxon>Fungi</taxon>
        <taxon>Fungi incertae sedis</taxon>
        <taxon>Chytridiomycota</taxon>
        <taxon>Chytridiomycota incertae sedis</taxon>
        <taxon>Chytridiomycetes</taxon>
        <taxon>Rhizophydiales</taxon>
        <taxon>Rhizophydiales incertae sedis</taxon>
        <taxon>Batrachochytrium</taxon>
    </lineage>
</organism>
<evidence type="ECO:0000256" key="8">
    <source>
        <dbReference type="ARBA" id="ARBA00047899"/>
    </source>
</evidence>
<feature type="region of interest" description="Disordered" evidence="10">
    <location>
        <begin position="20"/>
        <end position="42"/>
    </location>
</feature>
<evidence type="ECO:0000256" key="6">
    <source>
        <dbReference type="ARBA" id="ARBA00022777"/>
    </source>
</evidence>
<dbReference type="Proteomes" id="UP001648503">
    <property type="component" value="Unassembled WGS sequence"/>
</dbReference>
<dbReference type="PANTHER" id="PTHR22984:SF25">
    <property type="entry name" value="PROTEIN KINASE DOMAIN-CONTAINING PROTEIN"/>
    <property type="match status" value="1"/>
</dbReference>
<dbReference type="InterPro" id="IPR051138">
    <property type="entry name" value="PIM_Ser/Thr_kinase"/>
</dbReference>
<evidence type="ECO:0000259" key="11">
    <source>
        <dbReference type="PROSITE" id="PS50011"/>
    </source>
</evidence>
<dbReference type="InterPro" id="IPR011009">
    <property type="entry name" value="Kinase-like_dom_sf"/>
</dbReference>
<keyword evidence="4" id="KW-0808">Transferase</keyword>
<evidence type="ECO:0000256" key="7">
    <source>
        <dbReference type="ARBA" id="ARBA00022840"/>
    </source>
</evidence>
<evidence type="ECO:0000256" key="4">
    <source>
        <dbReference type="ARBA" id="ARBA00022679"/>
    </source>
</evidence>
<evidence type="ECO:0000256" key="5">
    <source>
        <dbReference type="ARBA" id="ARBA00022741"/>
    </source>
</evidence>
<feature type="domain" description="Protein kinase" evidence="11">
    <location>
        <begin position="157"/>
        <end position="440"/>
    </location>
</feature>
<dbReference type="EC" id="2.7.11.1" evidence="2"/>
<dbReference type="Gene3D" id="1.10.510.10">
    <property type="entry name" value="Transferase(Phosphotransferase) domain 1"/>
    <property type="match status" value="1"/>
</dbReference>
<dbReference type="SMART" id="SM00220">
    <property type="entry name" value="S_TKc"/>
    <property type="match status" value="1"/>
</dbReference>
<keyword evidence="6" id="KW-0418">Kinase</keyword>
<evidence type="ECO:0000256" key="9">
    <source>
        <dbReference type="ARBA" id="ARBA00048679"/>
    </source>
</evidence>
<gene>
    <name evidence="12" type="ORF">BASA50_010304</name>
</gene>
<keyword evidence="5" id="KW-0547">Nucleotide-binding</keyword>
<evidence type="ECO:0000256" key="3">
    <source>
        <dbReference type="ARBA" id="ARBA00022527"/>
    </source>
</evidence>
<keyword evidence="13" id="KW-1185">Reference proteome</keyword>
<dbReference type="PANTHER" id="PTHR22984">
    <property type="entry name" value="SERINE/THREONINE-PROTEIN KINASE PIM"/>
    <property type="match status" value="1"/>
</dbReference>
<evidence type="ECO:0000256" key="1">
    <source>
        <dbReference type="ARBA" id="ARBA00004340"/>
    </source>
</evidence>
<sequence>MLDPLLWVLHHFITHYAGQTTQGDVKDGDGVDHASGSKDASKQDTDLLLRVHPIYLSKALWGTETPDQNGASSSTDPQPEEECGGLRWLRNILKPCSQQQSPPEPQPSTSHDPPQSDEMPLPTYFRVGILKYYTYFWITNRYPEFTKDEAMYFESEYSPKRKLGQGEYGMVYLATKNSNGMEVAYKSIPKSKVRKYTLESTSLSICHLRNPLVGSEEPSVEPCMSSRPPDLPVLYEFALQMYLSRPGHDNPYVPGVIDYITLKDKYIVVMEYVGGKWVSLSSYLMERKHLDVSKSRDIIREIVNAMIYLKQYGILHDDIHGGIKLIDFGLSNVLPGWEAGKSLPLKSPDLSSASSDYKAGFNELHSMQNLGYLLYMIITGENPYIDDLNYGEFIRETILPDPDPSKSELQLLGKKLTAALIKLNSNQVPSIEAILEHPFFD</sequence>
<name>A0ABQ8EYU7_9FUNG</name>
<dbReference type="PROSITE" id="PS50011">
    <property type="entry name" value="PROTEIN_KINASE_DOM"/>
    <property type="match status" value="1"/>
</dbReference>
<feature type="compositionally biased region" description="Polar residues" evidence="10">
    <location>
        <begin position="65"/>
        <end position="77"/>
    </location>
</feature>
<dbReference type="Gene3D" id="3.30.200.20">
    <property type="entry name" value="Phosphorylase Kinase, domain 1"/>
    <property type="match status" value="1"/>
</dbReference>
<reference evidence="12 13" key="1">
    <citation type="submission" date="2021-02" db="EMBL/GenBank/DDBJ databases">
        <title>Variation within the Batrachochytrium salamandrivorans European outbreak.</title>
        <authorList>
            <person name="Kelly M."/>
            <person name="Pasmans F."/>
            <person name="Shea T.P."/>
            <person name="Munoz J.F."/>
            <person name="Carranza S."/>
            <person name="Cuomo C.A."/>
            <person name="Martel A."/>
        </authorList>
    </citation>
    <scope>NUCLEOTIDE SEQUENCE [LARGE SCALE GENOMIC DNA]</scope>
    <source>
        <strain evidence="12 13">AMFP18/2</strain>
    </source>
</reference>
<dbReference type="Pfam" id="PF00069">
    <property type="entry name" value="Pkinase"/>
    <property type="match status" value="1"/>
</dbReference>
<feature type="region of interest" description="Disordered" evidence="10">
    <location>
        <begin position="63"/>
        <end position="82"/>
    </location>
</feature>
<evidence type="ECO:0000313" key="12">
    <source>
        <dbReference type="EMBL" id="KAH6589020.1"/>
    </source>
</evidence>
<proteinExistence type="predicted"/>
<evidence type="ECO:0000256" key="10">
    <source>
        <dbReference type="SAM" id="MobiDB-lite"/>
    </source>
</evidence>
<evidence type="ECO:0000313" key="13">
    <source>
        <dbReference type="Proteomes" id="UP001648503"/>
    </source>
</evidence>
<dbReference type="InterPro" id="IPR000719">
    <property type="entry name" value="Prot_kinase_dom"/>
</dbReference>
<dbReference type="SUPFAM" id="SSF56112">
    <property type="entry name" value="Protein kinase-like (PK-like)"/>
    <property type="match status" value="1"/>
</dbReference>
<evidence type="ECO:0000256" key="2">
    <source>
        <dbReference type="ARBA" id="ARBA00012513"/>
    </source>
</evidence>
<feature type="compositionally biased region" description="Basic and acidic residues" evidence="10">
    <location>
        <begin position="24"/>
        <end position="42"/>
    </location>
</feature>
<protein>
    <recommendedName>
        <fullName evidence="2">non-specific serine/threonine protein kinase</fullName>
        <ecNumber evidence="2">2.7.11.1</ecNumber>
    </recommendedName>
</protein>
<keyword evidence="3" id="KW-0723">Serine/threonine-protein kinase</keyword>
<feature type="region of interest" description="Disordered" evidence="10">
    <location>
        <begin position="96"/>
        <end position="120"/>
    </location>
</feature>
<dbReference type="EMBL" id="JAFCIX010000477">
    <property type="protein sequence ID" value="KAH6589020.1"/>
    <property type="molecule type" value="Genomic_DNA"/>
</dbReference>
<comment type="catalytic activity">
    <reaction evidence="9">
        <text>L-seryl-[protein] + ATP = O-phospho-L-seryl-[protein] + ADP + H(+)</text>
        <dbReference type="Rhea" id="RHEA:17989"/>
        <dbReference type="Rhea" id="RHEA-COMP:9863"/>
        <dbReference type="Rhea" id="RHEA-COMP:11604"/>
        <dbReference type="ChEBI" id="CHEBI:15378"/>
        <dbReference type="ChEBI" id="CHEBI:29999"/>
        <dbReference type="ChEBI" id="CHEBI:30616"/>
        <dbReference type="ChEBI" id="CHEBI:83421"/>
        <dbReference type="ChEBI" id="CHEBI:456216"/>
        <dbReference type="EC" id="2.7.11.1"/>
    </reaction>
</comment>
<comment type="catalytic activity">
    <reaction evidence="8">
        <text>L-threonyl-[protein] + ATP = O-phospho-L-threonyl-[protein] + ADP + H(+)</text>
        <dbReference type="Rhea" id="RHEA:46608"/>
        <dbReference type="Rhea" id="RHEA-COMP:11060"/>
        <dbReference type="Rhea" id="RHEA-COMP:11605"/>
        <dbReference type="ChEBI" id="CHEBI:15378"/>
        <dbReference type="ChEBI" id="CHEBI:30013"/>
        <dbReference type="ChEBI" id="CHEBI:30616"/>
        <dbReference type="ChEBI" id="CHEBI:61977"/>
        <dbReference type="ChEBI" id="CHEBI:456216"/>
        <dbReference type="EC" id="2.7.11.1"/>
    </reaction>
</comment>